<dbReference type="PANTHER" id="PTHR30269">
    <property type="entry name" value="TRANSMEMBRANE PROTEIN YFCA"/>
    <property type="match status" value="1"/>
</dbReference>
<keyword evidence="5 8" id="KW-0812">Transmembrane</keyword>
<dbReference type="GO" id="GO:0005886">
    <property type="term" value="C:plasma membrane"/>
    <property type="evidence" value="ECO:0007669"/>
    <property type="project" value="UniProtKB-SubCell"/>
</dbReference>
<evidence type="ECO:0000256" key="7">
    <source>
        <dbReference type="ARBA" id="ARBA00023136"/>
    </source>
</evidence>
<evidence type="ECO:0000256" key="6">
    <source>
        <dbReference type="ARBA" id="ARBA00022989"/>
    </source>
</evidence>
<gene>
    <name evidence="9" type="ORF">KX928_19795</name>
</gene>
<comment type="subcellular location">
    <subcellularLocation>
        <location evidence="1 8">Cell membrane</location>
        <topology evidence="1 8">Multi-pass membrane protein</topology>
    </subcellularLocation>
</comment>
<dbReference type="Pfam" id="PF01925">
    <property type="entry name" value="TauE"/>
    <property type="match status" value="1"/>
</dbReference>
<evidence type="ECO:0000313" key="10">
    <source>
        <dbReference type="Proteomes" id="UP001138661"/>
    </source>
</evidence>
<comment type="caution">
    <text evidence="9">The sequence shown here is derived from an EMBL/GenBank/DDBJ whole genome shotgun (WGS) entry which is preliminary data.</text>
</comment>
<dbReference type="InterPro" id="IPR002781">
    <property type="entry name" value="TM_pro_TauE-like"/>
</dbReference>
<keyword evidence="6 8" id="KW-1133">Transmembrane helix</keyword>
<evidence type="ECO:0000256" key="3">
    <source>
        <dbReference type="ARBA" id="ARBA00022448"/>
    </source>
</evidence>
<protein>
    <recommendedName>
        <fullName evidence="8">Probable membrane transporter protein</fullName>
    </recommendedName>
</protein>
<evidence type="ECO:0000256" key="5">
    <source>
        <dbReference type="ARBA" id="ARBA00022692"/>
    </source>
</evidence>
<evidence type="ECO:0000256" key="2">
    <source>
        <dbReference type="ARBA" id="ARBA00009142"/>
    </source>
</evidence>
<reference evidence="9" key="1">
    <citation type="submission" date="2021-07" db="EMBL/GenBank/DDBJ databases">
        <title>Roseobacter insulae sp. nov., isolated from a tidal flat.</title>
        <authorList>
            <person name="Park S."/>
            <person name="Yoon J.-H."/>
        </authorList>
    </citation>
    <scope>NUCLEOTIDE SEQUENCE</scope>
    <source>
        <strain evidence="9">YSTF-M11</strain>
    </source>
</reference>
<organism evidence="9 10">
    <name type="scientific">Roseobacter insulae</name>
    <dbReference type="NCBI Taxonomy" id="2859783"/>
    <lineage>
        <taxon>Bacteria</taxon>
        <taxon>Pseudomonadati</taxon>
        <taxon>Pseudomonadota</taxon>
        <taxon>Alphaproteobacteria</taxon>
        <taxon>Rhodobacterales</taxon>
        <taxon>Roseobacteraceae</taxon>
        <taxon>Roseobacter</taxon>
    </lineage>
</organism>
<dbReference type="EMBL" id="JAHXDN010000006">
    <property type="protein sequence ID" value="MBW4710034.1"/>
    <property type="molecule type" value="Genomic_DNA"/>
</dbReference>
<feature type="transmembrane region" description="Helical" evidence="8">
    <location>
        <begin position="74"/>
        <end position="92"/>
    </location>
</feature>
<feature type="transmembrane region" description="Helical" evidence="8">
    <location>
        <begin position="7"/>
        <end position="35"/>
    </location>
</feature>
<evidence type="ECO:0000256" key="4">
    <source>
        <dbReference type="ARBA" id="ARBA00022475"/>
    </source>
</evidence>
<evidence type="ECO:0000256" key="1">
    <source>
        <dbReference type="ARBA" id="ARBA00004651"/>
    </source>
</evidence>
<sequence>MTSDQLLYLVVGSIAGGFINGLAAFGTSLFALGFFLTVMPALEAVAIIVVISVASGLQGLWIVRRSIRNNPRRLARFLVPAIVGIPLGIASLKQIDASVLKLLIAFFLILYGGFFTLRRTLPKINHPTPIMDCCVGFLAGILGGAASLSGALPTMWCAMRAWPKVETRAVLQPFNVTVLALTAIMLAFNGAYQTRTLIFLAIAVPTAMISAQVGIFVFRRLSDDTFRRLLIAICFVSGTVLLLREML</sequence>
<feature type="transmembrane region" description="Helical" evidence="8">
    <location>
        <begin position="225"/>
        <end position="243"/>
    </location>
</feature>
<evidence type="ECO:0000256" key="8">
    <source>
        <dbReference type="RuleBase" id="RU363041"/>
    </source>
</evidence>
<feature type="transmembrane region" description="Helical" evidence="8">
    <location>
        <begin position="41"/>
        <end position="62"/>
    </location>
</feature>
<keyword evidence="4 8" id="KW-1003">Cell membrane</keyword>
<dbReference type="PANTHER" id="PTHR30269:SF37">
    <property type="entry name" value="MEMBRANE TRANSPORTER PROTEIN"/>
    <property type="match status" value="1"/>
</dbReference>
<dbReference type="AlphaFoldDB" id="A0A9X1FYE4"/>
<feature type="transmembrane region" description="Helical" evidence="8">
    <location>
        <begin position="169"/>
        <end position="188"/>
    </location>
</feature>
<keyword evidence="3" id="KW-0813">Transport</keyword>
<dbReference type="Proteomes" id="UP001138661">
    <property type="component" value="Unassembled WGS sequence"/>
</dbReference>
<feature type="transmembrane region" description="Helical" evidence="8">
    <location>
        <begin position="197"/>
        <end position="219"/>
    </location>
</feature>
<name>A0A9X1FYE4_9RHOB</name>
<proteinExistence type="inferred from homology"/>
<comment type="similarity">
    <text evidence="2 8">Belongs to the 4-toluene sulfonate uptake permease (TSUP) (TC 2.A.102) family.</text>
</comment>
<dbReference type="InterPro" id="IPR052017">
    <property type="entry name" value="TSUP"/>
</dbReference>
<dbReference type="RefSeq" id="WP_219506166.1">
    <property type="nucleotide sequence ID" value="NZ_JAHXDN010000006.1"/>
</dbReference>
<accession>A0A9X1FYE4</accession>
<feature type="transmembrane region" description="Helical" evidence="8">
    <location>
        <begin position="129"/>
        <end position="149"/>
    </location>
</feature>
<keyword evidence="10" id="KW-1185">Reference proteome</keyword>
<evidence type="ECO:0000313" key="9">
    <source>
        <dbReference type="EMBL" id="MBW4710034.1"/>
    </source>
</evidence>
<keyword evidence="7 8" id="KW-0472">Membrane</keyword>
<feature type="transmembrane region" description="Helical" evidence="8">
    <location>
        <begin position="98"/>
        <end position="117"/>
    </location>
</feature>